<dbReference type="PANTHER" id="PTHR39463">
    <property type="entry name" value="MEDUSA"/>
    <property type="match status" value="1"/>
</dbReference>
<name>A0AAN7CQ26_9PEZI</name>
<sequence>MSATKIQQPVYKVYEPGYHSHRPIILDEQVESPETLTIRLEEEAARNGGDLGGGCPPGLLPMPMSAYKSQPPQLHAGYAESAYSQYPSQSFPHQQTETATSQLNQIAFAANNAAAGQYLAAQVNPGISISVVSCHPNSGSSGTKVSLKATCQYDLLGSSLGASAPFVSLVFGSQRCAAQVSRDSRDANGVCTYTVVAEAPPFLNTGCPSLSNVPLTLVLDNGNGEEIARVSNVGVFSYHDVQGGSGAGTMGVAVSDDGSPPDLASPKTRSPAHRASPPHQASQGRRKSDSPLTHHGLHEEPSTNTYGYATSVTAANAAAQIQAQSHAHADFSAAAAASTGAYGQGSNSMLSSYRGPSYADHYSRAPSMLRSPQGAGWMFNSPLDPLRASSSALAHGGHVSVSRSSLTPLQHSTSTTPQLIRTSTLTQPAGGYPGYGVYQEKATLKIVGDLSSMAEGWTQEEWENKRRLVLFRKQQNGSTLTVNFKPVSVAERPPHSICISCIWWEEKQACYVTSVDTIHLLEQLLAAPNRFGVDEKNRIRRNLEGFRPATVSKSRPESEEFFKVIMGFGNPKPRNIEKDVKVFHWKDLSGALYKIISKYSASTTTVMTPTTSPPHGATTMGLSGSYPALPPTPVSTTSSTANDASAVTGYGGGGGGHHHADSLASPRTLSGSHSSWATATYGVTGKTMSPGLKSNSSPGTGSSLRISTTLPVVYDHRGSTHSLTSPYGLPGHSSHHSQSTHAHHGHGGGAGYSHASGVPASQSQSRGWDGYSIAEGYPSQAGSGQGHGPVYGSGGYGEGTPRA</sequence>
<dbReference type="EMBL" id="MU857680">
    <property type="protein sequence ID" value="KAK4246204.1"/>
    <property type="molecule type" value="Genomic_DNA"/>
</dbReference>
<proteinExistence type="predicted"/>
<feature type="region of interest" description="Disordered" evidence="1">
    <location>
        <begin position="247"/>
        <end position="305"/>
    </location>
</feature>
<dbReference type="PANTHER" id="PTHR39463:SF1">
    <property type="entry name" value="MEDUSA"/>
    <property type="match status" value="1"/>
</dbReference>
<dbReference type="GO" id="GO:0005634">
    <property type="term" value="C:nucleus"/>
    <property type="evidence" value="ECO:0007669"/>
    <property type="project" value="TreeGrafter"/>
</dbReference>
<evidence type="ECO:0000313" key="4">
    <source>
        <dbReference type="Proteomes" id="UP001303647"/>
    </source>
</evidence>
<accession>A0AAN7CQ26</accession>
<dbReference type="AlphaFoldDB" id="A0AAN7CQ26"/>
<dbReference type="InterPro" id="IPR055509">
    <property type="entry name" value="DUF7082"/>
</dbReference>
<feature type="region of interest" description="Disordered" evidence="1">
    <location>
        <begin position="630"/>
        <end position="671"/>
    </location>
</feature>
<dbReference type="Pfam" id="PF23305">
    <property type="entry name" value="DUF7082"/>
    <property type="match status" value="1"/>
</dbReference>
<gene>
    <name evidence="3" type="ORF">C7999DRAFT_15653</name>
</gene>
<evidence type="ECO:0000256" key="1">
    <source>
        <dbReference type="SAM" id="MobiDB-lite"/>
    </source>
</evidence>
<evidence type="ECO:0000313" key="3">
    <source>
        <dbReference type="EMBL" id="KAK4246204.1"/>
    </source>
</evidence>
<keyword evidence="4" id="KW-1185">Reference proteome</keyword>
<protein>
    <recommendedName>
        <fullName evidence="2">DUF7082 domain-containing protein</fullName>
    </recommendedName>
</protein>
<organism evidence="3 4">
    <name type="scientific">Corynascus novoguineensis</name>
    <dbReference type="NCBI Taxonomy" id="1126955"/>
    <lineage>
        <taxon>Eukaryota</taxon>
        <taxon>Fungi</taxon>
        <taxon>Dikarya</taxon>
        <taxon>Ascomycota</taxon>
        <taxon>Pezizomycotina</taxon>
        <taxon>Sordariomycetes</taxon>
        <taxon>Sordariomycetidae</taxon>
        <taxon>Sordariales</taxon>
        <taxon>Chaetomiaceae</taxon>
        <taxon>Corynascus</taxon>
    </lineage>
</organism>
<feature type="region of interest" description="Disordered" evidence="1">
    <location>
        <begin position="683"/>
        <end position="704"/>
    </location>
</feature>
<reference evidence="3" key="1">
    <citation type="journal article" date="2023" name="Mol. Phylogenet. Evol.">
        <title>Genome-scale phylogeny and comparative genomics of the fungal order Sordariales.</title>
        <authorList>
            <person name="Hensen N."/>
            <person name="Bonometti L."/>
            <person name="Westerberg I."/>
            <person name="Brannstrom I.O."/>
            <person name="Guillou S."/>
            <person name="Cros-Aarteil S."/>
            <person name="Calhoun S."/>
            <person name="Haridas S."/>
            <person name="Kuo A."/>
            <person name="Mondo S."/>
            <person name="Pangilinan J."/>
            <person name="Riley R."/>
            <person name="LaButti K."/>
            <person name="Andreopoulos B."/>
            <person name="Lipzen A."/>
            <person name="Chen C."/>
            <person name="Yan M."/>
            <person name="Daum C."/>
            <person name="Ng V."/>
            <person name="Clum A."/>
            <person name="Steindorff A."/>
            <person name="Ohm R.A."/>
            <person name="Martin F."/>
            <person name="Silar P."/>
            <person name="Natvig D.O."/>
            <person name="Lalanne C."/>
            <person name="Gautier V."/>
            <person name="Ament-Velasquez S.L."/>
            <person name="Kruys A."/>
            <person name="Hutchinson M.I."/>
            <person name="Powell A.J."/>
            <person name="Barry K."/>
            <person name="Miller A.N."/>
            <person name="Grigoriev I.V."/>
            <person name="Debuchy R."/>
            <person name="Gladieux P."/>
            <person name="Hiltunen Thoren M."/>
            <person name="Johannesson H."/>
        </authorList>
    </citation>
    <scope>NUCLEOTIDE SEQUENCE</scope>
    <source>
        <strain evidence="3">CBS 359.72</strain>
    </source>
</reference>
<evidence type="ECO:0000259" key="2">
    <source>
        <dbReference type="Pfam" id="PF23305"/>
    </source>
</evidence>
<feature type="domain" description="DUF7082" evidence="2">
    <location>
        <begin position="441"/>
        <end position="596"/>
    </location>
</feature>
<dbReference type="Proteomes" id="UP001303647">
    <property type="component" value="Unassembled WGS sequence"/>
</dbReference>
<feature type="region of interest" description="Disordered" evidence="1">
    <location>
        <begin position="717"/>
        <end position="803"/>
    </location>
</feature>
<feature type="compositionally biased region" description="Gly residues" evidence="1">
    <location>
        <begin position="783"/>
        <end position="803"/>
    </location>
</feature>
<reference evidence="3" key="2">
    <citation type="submission" date="2023-05" db="EMBL/GenBank/DDBJ databases">
        <authorList>
            <consortium name="Lawrence Berkeley National Laboratory"/>
            <person name="Steindorff A."/>
            <person name="Hensen N."/>
            <person name="Bonometti L."/>
            <person name="Westerberg I."/>
            <person name="Brannstrom I.O."/>
            <person name="Guillou S."/>
            <person name="Cros-Aarteil S."/>
            <person name="Calhoun S."/>
            <person name="Haridas S."/>
            <person name="Kuo A."/>
            <person name="Mondo S."/>
            <person name="Pangilinan J."/>
            <person name="Riley R."/>
            <person name="Labutti K."/>
            <person name="Andreopoulos B."/>
            <person name="Lipzen A."/>
            <person name="Chen C."/>
            <person name="Yanf M."/>
            <person name="Daum C."/>
            <person name="Ng V."/>
            <person name="Clum A."/>
            <person name="Ohm R."/>
            <person name="Martin F."/>
            <person name="Silar P."/>
            <person name="Natvig D."/>
            <person name="Lalanne C."/>
            <person name="Gautier V."/>
            <person name="Ament-Velasquez S.L."/>
            <person name="Kruys A."/>
            <person name="Hutchinson M.I."/>
            <person name="Powell A.J."/>
            <person name="Barry K."/>
            <person name="Miller A.N."/>
            <person name="Grigoriev I.V."/>
            <person name="Debuchy R."/>
            <person name="Gladieux P."/>
            <person name="Thoren M.H."/>
            <person name="Johannesson H."/>
        </authorList>
    </citation>
    <scope>NUCLEOTIDE SEQUENCE</scope>
    <source>
        <strain evidence="3">CBS 359.72</strain>
    </source>
</reference>
<comment type="caution">
    <text evidence="3">The sequence shown here is derived from an EMBL/GenBank/DDBJ whole genome shotgun (WGS) entry which is preliminary data.</text>
</comment>
<feature type="compositionally biased region" description="Polar residues" evidence="1">
    <location>
        <begin position="692"/>
        <end position="704"/>
    </location>
</feature>
<feature type="compositionally biased region" description="Low complexity" evidence="1">
    <location>
        <begin position="634"/>
        <end position="648"/>
    </location>
</feature>